<dbReference type="AlphaFoldDB" id="A0AAC8X181"/>
<feature type="transmembrane region" description="Helical" evidence="6">
    <location>
        <begin position="63"/>
        <end position="82"/>
    </location>
</feature>
<reference evidence="9" key="2">
    <citation type="submission" date="2016-01" db="EMBL/GenBank/DDBJ databases">
        <title>Six Aerococcus type strain genome sequencing and assembly using PacBio and Illumina Hiseq.</title>
        <authorList>
            <person name="Carkaci D."/>
            <person name="Dargis R."/>
            <person name="Nielsen X.C."/>
            <person name="Skovgaard O."/>
            <person name="Fuursted K."/>
            <person name="Christensen J.J."/>
        </authorList>
    </citation>
    <scope>NUCLEOTIDE SEQUENCE [LARGE SCALE GENOMIC DNA]</scope>
    <source>
        <strain evidence="9">CCUG28094</strain>
    </source>
</reference>
<organism evidence="8 9">
    <name type="scientific">Aerococcus urinaeequi</name>
    <dbReference type="NCBI Taxonomy" id="51665"/>
    <lineage>
        <taxon>Bacteria</taxon>
        <taxon>Bacillati</taxon>
        <taxon>Bacillota</taxon>
        <taxon>Bacilli</taxon>
        <taxon>Lactobacillales</taxon>
        <taxon>Aerococcaceae</taxon>
        <taxon>Aerococcus</taxon>
    </lineage>
</organism>
<feature type="transmembrane region" description="Helical" evidence="6">
    <location>
        <begin position="121"/>
        <end position="148"/>
    </location>
</feature>
<dbReference type="InterPro" id="IPR020846">
    <property type="entry name" value="MFS_dom"/>
</dbReference>
<evidence type="ECO:0000256" key="6">
    <source>
        <dbReference type="SAM" id="Phobius"/>
    </source>
</evidence>
<dbReference type="InterPro" id="IPR011701">
    <property type="entry name" value="MFS"/>
</dbReference>
<dbReference type="Proteomes" id="UP000067698">
    <property type="component" value="Chromosome"/>
</dbReference>
<feature type="transmembrane region" description="Helical" evidence="6">
    <location>
        <begin position="154"/>
        <end position="173"/>
    </location>
</feature>
<evidence type="ECO:0000256" key="3">
    <source>
        <dbReference type="ARBA" id="ARBA00022692"/>
    </source>
</evidence>
<proteinExistence type="predicted"/>
<comment type="subcellular location">
    <subcellularLocation>
        <location evidence="1">Cell membrane</location>
        <topology evidence="1">Multi-pass membrane protein</topology>
    </subcellularLocation>
</comment>
<keyword evidence="3 6" id="KW-0812">Transmembrane</keyword>
<keyword evidence="5 6" id="KW-0472">Membrane</keyword>
<dbReference type="PROSITE" id="PS50850">
    <property type="entry name" value="MFS"/>
    <property type="match status" value="1"/>
</dbReference>
<keyword evidence="4 6" id="KW-1133">Transmembrane helix</keyword>
<dbReference type="GO" id="GO:0005886">
    <property type="term" value="C:plasma membrane"/>
    <property type="evidence" value="ECO:0007669"/>
    <property type="project" value="UniProtKB-SubCell"/>
</dbReference>
<accession>A0AAC8X181</accession>
<evidence type="ECO:0000313" key="9">
    <source>
        <dbReference type="Proteomes" id="UP000067698"/>
    </source>
</evidence>
<dbReference type="RefSeq" id="WP_026465754.1">
    <property type="nucleotide sequence ID" value="NZ_CP014162.1"/>
</dbReference>
<protein>
    <recommendedName>
        <fullName evidence="7">Major facilitator superfamily (MFS) profile domain-containing protein</fullName>
    </recommendedName>
</protein>
<evidence type="ECO:0000256" key="5">
    <source>
        <dbReference type="ARBA" id="ARBA00023136"/>
    </source>
</evidence>
<evidence type="ECO:0000256" key="4">
    <source>
        <dbReference type="ARBA" id="ARBA00022989"/>
    </source>
</evidence>
<reference evidence="8 9" key="1">
    <citation type="journal article" date="2016" name="Genome Announc.">
        <title>Complete Genome Sequences of Aerococcus christensenii CCUG 28831T, Aerococcus sanguinicola CCUG 43001T, Aerococcus urinae CCUG 36881T, Aerococcus urinaeequi CCUG 28094T, Aerococcus urinaehominis CCUG 42038 BT, and Aerococcus viridans CCUG 4311T.</title>
        <authorList>
            <person name="Carkaci D."/>
            <person name="Dargis R."/>
            <person name="Nielsen X.C."/>
            <person name="Skovgaard O."/>
            <person name="Fuursted K."/>
            <person name="Christensen J.J."/>
        </authorList>
    </citation>
    <scope>NUCLEOTIDE SEQUENCE [LARGE SCALE GENOMIC DNA]</scope>
    <source>
        <strain evidence="8 9">CCUG28094</strain>
    </source>
</reference>
<dbReference type="Gene3D" id="1.20.1250.20">
    <property type="entry name" value="MFS general substrate transporter like domains"/>
    <property type="match status" value="1"/>
</dbReference>
<evidence type="ECO:0000313" key="8">
    <source>
        <dbReference type="EMBL" id="AMB97839.1"/>
    </source>
</evidence>
<dbReference type="Pfam" id="PF07690">
    <property type="entry name" value="MFS_1"/>
    <property type="match status" value="1"/>
</dbReference>
<gene>
    <name evidence="8" type="ORF">AWM74_06130</name>
</gene>
<dbReference type="GO" id="GO:0022857">
    <property type="term" value="F:transmembrane transporter activity"/>
    <property type="evidence" value="ECO:0007669"/>
    <property type="project" value="InterPro"/>
</dbReference>
<dbReference type="GeneID" id="92867131"/>
<dbReference type="InterPro" id="IPR036259">
    <property type="entry name" value="MFS_trans_sf"/>
</dbReference>
<name>A0AAC8X181_9LACT</name>
<evidence type="ECO:0000259" key="7">
    <source>
        <dbReference type="PROSITE" id="PS50850"/>
    </source>
</evidence>
<evidence type="ECO:0000256" key="2">
    <source>
        <dbReference type="ARBA" id="ARBA00022448"/>
    </source>
</evidence>
<dbReference type="SUPFAM" id="SSF103473">
    <property type="entry name" value="MFS general substrate transporter"/>
    <property type="match status" value="1"/>
</dbReference>
<feature type="transmembrane region" description="Helical" evidence="6">
    <location>
        <begin position="40"/>
        <end position="56"/>
    </location>
</feature>
<keyword evidence="2" id="KW-0813">Transport</keyword>
<evidence type="ECO:0000256" key="1">
    <source>
        <dbReference type="ARBA" id="ARBA00004651"/>
    </source>
</evidence>
<sequence>MFLHKIIDLTDGSLPFKIIHHTNPNNVTYIPRHWHRSFEISYTLVGLPVGILYGAFYKKVNRIILPIGLLTLTCGFIILSTAPNLPVLIAGVLMTGIGFGLSVPYIYTWTAEIAPKNAINISYTLLLIAINIGVFCSPILLNAIAAFFNNYDPAFSMIIAGAGFLLLFILLTIKTVSIKRNEIKVEGVMPHGNRY</sequence>
<dbReference type="EMBL" id="CP014162">
    <property type="protein sequence ID" value="AMB97839.1"/>
    <property type="molecule type" value="Genomic_DNA"/>
</dbReference>
<feature type="domain" description="Major facilitator superfamily (MFS) profile" evidence="7">
    <location>
        <begin position="1"/>
        <end position="195"/>
    </location>
</feature>
<feature type="transmembrane region" description="Helical" evidence="6">
    <location>
        <begin position="88"/>
        <end position="109"/>
    </location>
</feature>